<evidence type="ECO:0000256" key="2">
    <source>
        <dbReference type="ARBA" id="ARBA00004496"/>
    </source>
</evidence>
<sequence>MSIKAQIEEISKSQEPDVAKQVNYVNVLEALRFNEVEPLHEFVSAVLHIPYGTSTSRDILTQFLTRLQKQAPSVSFETDMLKFMLAEIEPLLSSFEAIDIAIRNRLVYIYEQAEDNIAASQVLEVALSRSERRVLTNDEQFEWYIRIVRNRLEAEDATIAEQYLSKAALIRHRAKNATSESLTHFRLSQARIMDSNRRFLEAARKYYEVSVISEIQIDDDDRLACLAAAVKCIILTPAGPLRTQVLRLLYNDDRSRLLSDFDILEKVYMERLLLPAEVEAFGKELAQHQIAELPDGITVLTRAVFDHNLLSVSRIYNNISFTELSKILALDKAKVETYSAKMILQGRLKAVIDQVDDIIYFTSSESTTVKLAQWEYRVERMCSQMEDIVSDIQKKALVR</sequence>
<evidence type="ECO:0000313" key="9">
    <source>
        <dbReference type="EMBL" id="KAF5100708.1"/>
    </source>
</evidence>
<keyword evidence="6" id="KW-0736">Signalosome</keyword>
<proteinExistence type="inferred from homology"/>
<evidence type="ECO:0000256" key="7">
    <source>
        <dbReference type="ARBA" id="ARBA00023242"/>
    </source>
</evidence>
<gene>
    <name evidence="9" type="ORF">DV451_002471</name>
</gene>
<evidence type="ECO:0000256" key="3">
    <source>
        <dbReference type="ARBA" id="ARBA00010417"/>
    </source>
</evidence>
<comment type="similarity">
    <text evidence="3">Belongs to the CSN4 family.</text>
</comment>
<dbReference type="InterPro" id="IPR000717">
    <property type="entry name" value="PCI_dom"/>
</dbReference>
<dbReference type="PANTHER" id="PTHR10855">
    <property type="entry name" value="26S PROTEASOME NON-ATPASE REGULATORY SUBUNIT 12/COP9 SIGNALOSOME COMPLEX SUBUNIT 4"/>
    <property type="match status" value="1"/>
</dbReference>
<name>A0A9P5KTG6_GEOCN</name>
<dbReference type="Pfam" id="PF22241">
    <property type="entry name" value="PSMD12-CSN4_N"/>
    <property type="match status" value="1"/>
</dbReference>
<dbReference type="GO" id="GO:0005829">
    <property type="term" value="C:cytosol"/>
    <property type="evidence" value="ECO:0007669"/>
    <property type="project" value="TreeGrafter"/>
</dbReference>
<evidence type="ECO:0000256" key="6">
    <source>
        <dbReference type="ARBA" id="ARBA00022790"/>
    </source>
</evidence>
<dbReference type="InterPro" id="IPR036388">
    <property type="entry name" value="WH-like_DNA-bd_sf"/>
</dbReference>
<evidence type="ECO:0000259" key="8">
    <source>
        <dbReference type="PROSITE" id="PS50250"/>
    </source>
</evidence>
<evidence type="ECO:0000313" key="10">
    <source>
        <dbReference type="Proteomes" id="UP000750522"/>
    </source>
</evidence>
<comment type="caution">
    <text evidence="9">The sequence shown here is derived from an EMBL/GenBank/DDBJ whole genome shotgun (WGS) entry which is preliminary data.</text>
</comment>
<protein>
    <recommendedName>
        <fullName evidence="4">COP9 signalosome complex subunit 4</fullName>
    </recommendedName>
</protein>
<dbReference type="InterPro" id="IPR054559">
    <property type="entry name" value="PSMD12-CSN4-like_N"/>
</dbReference>
<dbReference type="SMART" id="SM00088">
    <property type="entry name" value="PINT"/>
    <property type="match status" value="1"/>
</dbReference>
<feature type="domain" description="PCI" evidence="8">
    <location>
        <begin position="203"/>
        <end position="366"/>
    </location>
</feature>
<keyword evidence="7" id="KW-0539">Nucleus</keyword>
<evidence type="ECO:0000256" key="5">
    <source>
        <dbReference type="ARBA" id="ARBA00022490"/>
    </source>
</evidence>
<dbReference type="EMBL" id="QQZK01000044">
    <property type="protein sequence ID" value="KAF5100708.1"/>
    <property type="molecule type" value="Genomic_DNA"/>
</dbReference>
<dbReference type="InterPro" id="IPR036390">
    <property type="entry name" value="WH_DNA-bd_sf"/>
</dbReference>
<dbReference type="InterPro" id="IPR040134">
    <property type="entry name" value="PSMD12/CSN4"/>
</dbReference>
<dbReference type="AlphaFoldDB" id="A0A9P5KTG6"/>
<keyword evidence="5" id="KW-0963">Cytoplasm</keyword>
<organism evidence="9 10">
    <name type="scientific">Geotrichum candidum</name>
    <name type="common">Oospora lactis</name>
    <name type="synonym">Dipodascus geotrichum</name>
    <dbReference type="NCBI Taxonomy" id="1173061"/>
    <lineage>
        <taxon>Eukaryota</taxon>
        <taxon>Fungi</taxon>
        <taxon>Dikarya</taxon>
        <taxon>Ascomycota</taxon>
        <taxon>Saccharomycotina</taxon>
        <taxon>Dipodascomycetes</taxon>
        <taxon>Dipodascales</taxon>
        <taxon>Dipodascaceae</taxon>
        <taxon>Geotrichum</taxon>
    </lineage>
</organism>
<evidence type="ECO:0000256" key="1">
    <source>
        <dbReference type="ARBA" id="ARBA00004123"/>
    </source>
</evidence>
<dbReference type="PROSITE" id="PS50250">
    <property type="entry name" value="PCI"/>
    <property type="match status" value="1"/>
</dbReference>
<reference evidence="9" key="1">
    <citation type="journal article" date="2020" name="Front. Microbiol.">
        <title>Phenotypic and Genetic Characterization of the Cheese Ripening Yeast Geotrichum candidum.</title>
        <authorList>
            <person name="Perkins V."/>
            <person name="Vignola S."/>
            <person name="Lessard M.H."/>
            <person name="Plante P.L."/>
            <person name="Corbeil J."/>
            <person name="Dugat-Bony E."/>
            <person name="Frenette M."/>
            <person name="Labrie S."/>
        </authorList>
    </citation>
    <scope>NUCLEOTIDE SEQUENCE</scope>
    <source>
        <strain evidence="9">LMA-70</strain>
    </source>
</reference>
<dbReference type="GO" id="GO:0008541">
    <property type="term" value="C:proteasome regulatory particle, lid subcomplex"/>
    <property type="evidence" value="ECO:0007669"/>
    <property type="project" value="UniProtKB-ARBA"/>
</dbReference>
<dbReference type="Gene3D" id="1.10.10.10">
    <property type="entry name" value="Winged helix-like DNA-binding domain superfamily/Winged helix DNA-binding domain"/>
    <property type="match status" value="1"/>
</dbReference>
<dbReference type="Pfam" id="PF01399">
    <property type="entry name" value="PCI"/>
    <property type="match status" value="1"/>
</dbReference>
<dbReference type="Proteomes" id="UP000750522">
    <property type="component" value="Unassembled WGS sequence"/>
</dbReference>
<accession>A0A9P5KTG6</accession>
<dbReference type="PANTHER" id="PTHR10855:SF2">
    <property type="entry name" value="COP9 SIGNALOSOME COMPLEX SUBUNIT 4"/>
    <property type="match status" value="1"/>
</dbReference>
<dbReference type="GO" id="GO:0008180">
    <property type="term" value="C:COP9 signalosome"/>
    <property type="evidence" value="ECO:0007669"/>
    <property type="project" value="UniProtKB-KW"/>
</dbReference>
<evidence type="ECO:0000256" key="4">
    <source>
        <dbReference type="ARBA" id="ARBA00014881"/>
    </source>
</evidence>
<comment type="subcellular location">
    <subcellularLocation>
        <location evidence="2">Cytoplasm</location>
    </subcellularLocation>
    <subcellularLocation>
        <location evidence="1">Nucleus</location>
    </subcellularLocation>
</comment>
<reference evidence="9" key="2">
    <citation type="submission" date="2020-01" db="EMBL/GenBank/DDBJ databases">
        <authorList>
            <person name="Perkins V."/>
            <person name="Lessard M.-H."/>
            <person name="Dugat-Bony E."/>
            <person name="Frenette M."/>
            <person name="Labrie S."/>
        </authorList>
    </citation>
    <scope>NUCLEOTIDE SEQUENCE</scope>
    <source>
        <strain evidence="9">LMA-70</strain>
    </source>
</reference>
<dbReference type="SUPFAM" id="SSF46785">
    <property type="entry name" value="Winged helix' DNA-binding domain"/>
    <property type="match status" value="1"/>
</dbReference>